<protein>
    <submittedName>
        <fullName evidence="5">Outer membrane autotransporter protein</fullName>
    </submittedName>
</protein>
<evidence type="ECO:0000256" key="2">
    <source>
        <dbReference type="ARBA" id="ARBA00023026"/>
    </source>
</evidence>
<evidence type="ECO:0000259" key="4">
    <source>
        <dbReference type="PROSITE" id="PS51208"/>
    </source>
</evidence>
<dbReference type="SUPFAM" id="SSF51126">
    <property type="entry name" value="Pectin lyase-like"/>
    <property type="match status" value="2"/>
</dbReference>
<evidence type="ECO:0000313" key="6">
    <source>
        <dbReference type="Proteomes" id="UP000572540"/>
    </source>
</evidence>
<evidence type="ECO:0000256" key="3">
    <source>
        <dbReference type="SAM" id="MobiDB-lite"/>
    </source>
</evidence>
<name>A0A7Y9WB27_9BURK</name>
<dbReference type="GO" id="GO:0019867">
    <property type="term" value="C:outer membrane"/>
    <property type="evidence" value="ECO:0007669"/>
    <property type="project" value="InterPro"/>
</dbReference>
<dbReference type="InterPro" id="IPR013425">
    <property type="entry name" value="Autotrns_rpt"/>
</dbReference>
<dbReference type="AlphaFoldDB" id="A0A7Y9WB27"/>
<dbReference type="CDD" id="cd01344">
    <property type="entry name" value="PL2_Passenger_AT"/>
    <property type="match status" value="1"/>
</dbReference>
<sequence length="1075" mass="107341">MNKSFKSIWNGALGSYVAVAENSMTRGKGRNVVKRIAAAAGVSHSPLFEIGGRRINPGIRTACAAVVANLAFLPLPVFANCVTSGITTTCDTTAPSPWTSTVGTGASTASGYTVVVQPNAQMVLGDAPAISLGDNANITVNSGALVQNKAKTGGTGLYDTGSNTIEFNNNGMLLVQAGATVISTGKETDAEAVNPQGTGNTIINNGTIQGTNSAAIYFQNLTGLNTVINNATGVIEAPGNVIGAYGNGAVDFTNRGLVIGNLVFAGGDDTLHLYTGSAITGNFDGGGGNNVLTLNGTGTGTLPGDIANFQTLIKQDSGTWTLTGALSGVNTAEVQQGILALTGNNSGYTGTMTVDAAGTLQAPAQSLPPLVTDNGLVQFTQNVDGTYAGLISGSGAVEKDGAGTLTLAPSATGGNTYSGGTVLNQGVLSIAADSAIGAPTGGVTFNGGTLQLGSSFNLAGTRPIAIESGGGTIDTQGFQSTITQNITGAGALTKLGAGTLVLDGANTYSGGTTVSAGALGVGDASNAGASIAGGGPVSVASGATLGGYGSVTGDVTNNGTISVANAFSQFAGGPNGNFTINGQLVNAGIAQIGGGQTAGNTLTVGSYVGKNATIGLNTYLASDNAPSDKLIVNGGSATGATSLQVTNVGGPGGVTVSNGIQVVQAINGATTSAGAFTLAGGTIKAGAYEYYLAQGGVTAGTSQDWYLRNTVAPTPTPTPTPTPPPPPPPQQRLTTSPPLPTAADGTPSLPTAGTNPTPLYRPEVSLYAEMPSVARELGMLQVDNFHDRQGEQSLLTENGNLPAAWGRVWGGHSVLSQSGAVNPSFDGSVVGMQAGQDVYANTTASGQRNHYGFFVGFARATGDVSGFAVGVPNADVGHLAINAYSLGGYWTHVGPSGWYTDAVVMASSLVIDPSSSDGISTSTHGNALTGSIEGGLPFAIGYGLTLEPQAQLIWQHLSINDFNDGVSNVAFNSGNTFIGRIGVRLTGAYDAAGKTWQPYLRLNLLRSFGASDTTTFAGVTPIGTSVGQTNGQVGAGLVAKLTKQGSAFATVSYTANLGGEHQRTVAGNVGVRWAW</sequence>
<dbReference type="InterPro" id="IPR024973">
    <property type="entry name" value="ESPR"/>
</dbReference>
<comment type="caution">
    <text evidence="5">The sequence shown here is derived from an EMBL/GenBank/DDBJ whole genome shotgun (WGS) entry which is preliminary data.</text>
</comment>
<dbReference type="InterPro" id="IPR043990">
    <property type="entry name" value="AC_1"/>
</dbReference>
<dbReference type="PANTHER" id="PTHR35037:SF3">
    <property type="entry name" value="C-TERMINAL REGION OF AIDA-LIKE PROTEIN"/>
    <property type="match status" value="1"/>
</dbReference>
<dbReference type="InterPro" id="IPR011050">
    <property type="entry name" value="Pectin_lyase_fold/virulence"/>
</dbReference>
<feature type="compositionally biased region" description="Polar residues" evidence="3">
    <location>
        <begin position="748"/>
        <end position="757"/>
    </location>
</feature>
<dbReference type="RefSeq" id="WP_218905309.1">
    <property type="nucleotide sequence ID" value="NZ_JACCAU010000001.1"/>
</dbReference>
<evidence type="ECO:0000256" key="1">
    <source>
        <dbReference type="ARBA" id="ARBA00022729"/>
    </source>
</evidence>
<proteinExistence type="predicted"/>
<keyword evidence="2" id="KW-0843">Virulence</keyword>
<feature type="region of interest" description="Disordered" evidence="3">
    <location>
        <begin position="709"/>
        <end position="760"/>
    </location>
</feature>
<dbReference type="InterPro" id="IPR005546">
    <property type="entry name" value="Autotransporte_beta"/>
</dbReference>
<dbReference type="SUPFAM" id="SSF103515">
    <property type="entry name" value="Autotransporter"/>
    <property type="match status" value="1"/>
</dbReference>
<dbReference type="Proteomes" id="UP000572540">
    <property type="component" value="Unassembled WGS sequence"/>
</dbReference>
<keyword evidence="1" id="KW-0732">Signal</keyword>
<dbReference type="SMART" id="SM00869">
    <property type="entry name" value="Autotransporter"/>
    <property type="match status" value="1"/>
</dbReference>
<dbReference type="InterPro" id="IPR006315">
    <property type="entry name" value="OM_autotransptr_brl_dom"/>
</dbReference>
<dbReference type="Gene3D" id="2.160.20.20">
    <property type="match status" value="1"/>
</dbReference>
<dbReference type="InterPro" id="IPR051551">
    <property type="entry name" value="Autotransporter_adhesion"/>
</dbReference>
<dbReference type="Pfam" id="PF18883">
    <property type="entry name" value="AC_1"/>
    <property type="match status" value="1"/>
</dbReference>
<gene>
    <name evidence="5" type="ORF">GGD41_003916</name>
</gene>
<dbReference type="InterPro" id="IPR012332">
    <property type="entry name" value="Autotransporter_pectin_lyase_C"/>
</dbReference>
<dbReference type="EMBL" id="JACCAU010000001">
    <property type="protein sequence ID" value="NYH16688.1"/>
    <property type="molecule type" value="Genomic_DNA"/>
</dbReference>
<dbReference type="PANTHER" id="PTHR35037">
    <property type="entry name" value="C-TERMINAL REGION OF AIDA-LIKE PROTEIN"/>
    <property type="match status" value="1"/>
</dbReference>
<dbReference type="InterPro" id="IPR036709">
    <property type="entry name" value="Autotransporte_beta_dom_sf"/>
</dbReference>
<dbReference type="Pfam" id="PF12951">
    <property type="entry name" value="PATR"/>
    <property type="match status" value="4"/>
</dbReference>
<dbReference type="NCBIfam" id="TIGR01414">
    <property type="entry name" value="autotrans_barl"/>
    <property type="match status" value="1"/>
</dbReference>
<dbReference type="NCBIfam" id="TIGR02601">
    <property type="entry name" value="autotrns_rpt"/>
    <property type="match status" value="2"/>
</dbReference>
<dbReference type="Pfam" id="PF13018">
    <property type="entry name" value="ESPR"/>
    <property type="match status" value="1"/>
</dbReference>
<dbReference type="Pfam" id="PF03797">
    <property type="entry name" value="Autotransporter"/>
    <property type="match status" value="1"/>
</dbReference>
<evidence type="ECO:0000313" key="5">
    <source>
        <dbReference type="EMBL" id="NYH16688.1"/>
    </source>
</evidence>
<dbReference type="Gene3D" id="2.40.128.130">
    <property type="entry name" value="Autotransporter beta-domain"/>
    <property type="match status" value="1"/>
</dbReference>
<accession>A0A7Y9WB27</accession>
<dbReference type="PROSITE" id="PS51208">
    <property type="entry name" value="AUTOTRANSPORTER"/>
    <property type="match status" value="1"/>
</dbReference>
<feature type="compositionally biased region" description="Pro residues" evidence="3">
    <location>
        <begin position="714"/>
        <end position="730"/>
    </location>
</feature>
<feature type="domain" description="Autotransporter" evidence="4">
    <location>
        <begin position="797"/>
        <end position="1075"/>
    </location>
</feature>
<organism evidence="5 6">
    <name type="scientific">Paraburkholderia bryophila</name>
    <dbReference type="NCBI Taxonomy" id="420952"/>
    <lineage>
        <taxon>Bacteria</taxon>
        <taxon>Pseudomonadati</taxon>
        <taxon>Pseudomonadota</taxon>
        <taxon>Betaproteobacteria</taxon>
        <taxon>Burkholderiales</taxon>
        <taxon>Burkholderiaceae</taxon>
        <taxon>Paraburkholderia</taxon>
    </lineage>
</organism>
<reference evidence="5 6" key="1">
    <citation type="submission" date="2020-07" db="EMBL/GenBank/DDBJ databases">
        <title>Exploring microbial biodiversity for novel pathways involved in the catabolism of aromatic compounds derived from lignin.</title>
        <authorList>
            <person name="Elkins J."/>
        </authorList>
    </citation>
    <scope>NUCLEOTIDE SEQUENCE [LARGE SCALE GENOMIC DNA]</scope>
    <source>
        <strain evidence="5 6">H2C3B</strain>
    </source>
</reference>